<protein>
    <submittedName>
        <fullName evidence="1">Thioesterase</fullName>
    </submittedName>
</protein>
<sequence>MPEPVFEFRSEVFFDELDALWVLHHSRYLMHLERAQQALFQQLLGVSNFDAKRDEDIYVVVRNLTVDYRVPIRNPGPVLIRYFPERVRAAGLTLGFELCSGDGSVLHSSGSRTVCKLSGKTHQPTEWTPVFREALENWCRGV</sequence>
<accession>A0A8J3DAW6</accession>
<dbReference type="AlphaFoldDB" id="A0A8J3DAW6"/>
<dbReference type="Gene3D" id="3.10.129.10">
    <property type="entry name" value="Hotdog Thioesterase"/>
    <property type="match status" value="1"/>
</dbReference>
<dbReference type="CDD" id="cd00586">
    <property type="entry name" value="4HBT"/>
    <property type="match status" value="1"/>
</dbReference>
<evidence type="ECO:0000313" key="2">
    <source>
        <dbReference type="Proteomes" id="UP000642829"/>
    </source>
</evidence>
<evidence type="ECO:0000313" key="1">
    <source>
        <dbReference type="EMBL" id="GHC03877.1"/>
    </source>
</evidence>
<gene>
    <name evidence="1" type="ORF">GCM10007047_20590</name>
</gene>
<name>A0A8J3DAW6_9BACT</name>
<organism evidence="1 2">
    <name type="scientific">Cerasicoccus arenae</name>
    <dbReference type="NCBI Taxonomy" id="424488"/>
    <lineage>
        <taxon>Bacteria</taxon>
        <taxon>Pseudomonadati</taxon>
        <taxon>Verrucomicrobiota</taxon>
        <taxon>Opitutia</taxon>
        <taxon>Puniceicoccales</taxon>
        <taxon>Cerasicoccaceae</taxon>
        <taxon>Cerasicoccus</taxon>
    </lineage>
</organism>
<keyword evidence="2" id="KW-1185">Reference proteome</keyword>
<dbReference type="RefSeq" id="WP_189514782.1">
    <property type="nucleotide sequence ID" value="NZ_BMXG01000012.1"/>
</dbReference>
<reference evidence="1" key="2">
    <citation type="submission" date="2020-09" db="EMBL/GenBank/DDBJ databases">
        <authorList>
            <person name="Sun Q."/>
            <person name="Kim S."/>
        </authorList>
    </citation>
    <scope>NUCLEOTIDE SEQUENCE</scope>
    <source>
        <strain evidence="1">KCTC 12870</strain>
    </source>
</reference>
<dbReference type="SUPFAM" id="SSF54637">
    <property type="entry name" value="Thioesterase/thiol ester dehydrase-isomerase"/>
    <property type="match status" value="1"/>
</dbReference>
<dbReference type="EMBL" id="BMXG01000012">
    <property type="protein sequence ID" value="GHC03877.1"/>
    <property type="molecule type" value="Genomic_DNA"/>
</dbReference>
<dbReference type="Pfam" id="PF13279">
    <property type="entry name" value="4HBT_2"/>
    <property type="match status" value="1"/>
</dbReference>
<comment type="caution">
    <text evidence="1">The sequence shown here is derived from an EMBL/GenBank/DDBJ whole genome shotgun (WGS) entry which is preliminary data.</text>
</comment>
<dbReference type="Proteomes" id="UP000642829">
    <property type="component" value="Unassembled WGS sequence"/>
</dbReference>
<reference evidence="1" key="1">
    <citation type="journal article" date="2014" name="Int. J. Syst. Evol. Microbiol.">
        <title>Complete genome sequence of Corynebacterium casei LMG S-19264T (=DSM 44701T), isolated from a smear-ripened cheese.</title>
        <authorList>
            <consortium name="US DOE Joint Genome Institute (JGI-PGF)"/>
            <person name="Walter F."/>
            <person name="Albersmeier A."/>
            <person name="Kalinowski J."/>
            <person name="Ruckert C."/>
        </authorList>
    </citation>
    <scope>NUCLEOTIDE SEQUENCE</scope>
    <source>
        <strain evidence="1">KCTC 12870</strain>
    </source>
</reference>
<proteinExistence type="predicted"/>
<dbReference type="InterPro" id="IPR029069">
    <property type="entry name" value="HotDog_dom_sf"/>
</dbReference>